<proteinExistence type="inferred from homology"/>
<evidence type="ECO:0000313" key="10">
    <source>
        <dbReference type="Proteomes" id="UP001061302"/>
    </source>
</evidence>
<keyword evidence="3" id="KW-1003">Cell membrane</keyword>
<dbReference type="PANTHER" id="PTHR43227:SF11">
    <property type="entry name" value="BLL4140 PROTEIN"/>
    <property type="match status" value="1"/>
</dbReference>
<evidence type="ECO:0000256" key="5">
    <source>
        <dbReference type="ARBA" id="ARBA00022989"/>
    </source>
</evidence>
<keyword evidence="2 7" id="KW-0813">Transport</keyword>
<accession>A0ABY6DRJ9</accession>
<sequence>MATPGLSTRTAYLFVAPCAAVFAVFTVWPMLYNGWLAFQDYFVAERAAAWNDFANFVLLAESPRFHVALRNSLLMLLTVPAIQAGGMGLALLVHRPLAGVTVFRAIYYLPVVITISIAGIVWRYVFHYDGVLNWALVTLGVMPQGAGPQWLSQPGWALFAVMAFSFWKYVGYYMVLYLVGLAAVPRELTEAAVLDGAGPWARFRHVTWPLLAPVTVLCTLLATIGALKTFQEVLVLTGGESDSGTTLLFVYQSAFFGFNFGVAGAAALLFTLLCLGIAAVQLRLLGRHNPFARGQ</sequence>
<evidence type="ECO:0000256" key="6">
    <source>
        <dbReference type="ARBA" id="ARBA00023136"/>
    </source>
</evidence>
<dbReference type="Proteomes" id="UP001061302">
    <property type="component" value="Chromosome"/>
</dbReference>
<dbReference type="PROSITE" id="PS50928">
    <property type="entry name" value="ABC_TM1"/>
    <property type="match status" value="1"/>
</dbReference>
<feature type="transmembrane region" description="Helical" evidence="7">
    <location>
        <begin position="105"/>
        <end position="125"/>
    </location>
</feature>
<dbReference type="SUPFAM" id="SSF161098">
    <property type="entry name" value="MetI-like"/>
    <property type="match status" value="1"/>
</dbReference>
<keyword evidence="6 7" id="KW-0472">Membrane</keyword>
<dbReference type="RefSeq" id="WP_263126421.1">
    <property type="nucleotide sequence ID" value="NZ_CP106753.1"/>
</dbReference>
<keyword evidence="10" id="KW-1185">Reference proteome</keyword>
<dbReference type="CDD" id="cd06261">
    <property type="entry name" value="TM_PBP2"/>
    <property type="match status" value="1"/>
</dbReference>
<evidence type="ECO:0000313" key="9">
    <source>
        <dbReference type="EMBL" id="UXY16994.1"/>
    </source>
</evidence>
<dbReference type="EMBL" id="CP106753">
    <property type="protein sequence ID" value="UXY16994.1"/>
    <property type="molecule type" value="Genomic_DNA"/>
</dbReference>
<reference evidence="9" key="1">
    <citation type="submission" date="2022-10" db="EMBL/GenBank/DDBJ databases">
        <title>Chitiniphilus purpureus sp. nov., a novel chitin-degrading bacterium isolated from crawfish pond sediment.</title>
        <authorList>
            <person name="Li K."/>
        </authorList>
    </citation>
    <scope>NUCLEOTIDE SEQUENCE</scope>
    <source>
        <strain evidence="9">CD1</strain>
    </source>
</reference>
<protein>
    <submittedName>
        <fullName evidence="9">Sugar ABC transporter permease</fullName>
    </submittedName>
</protein>
<comment type="subcellular location">
    <subcellularLocation>
        <location evidence="1 7">Cell membrane</location>
        <topology evidence="1 7">Multi-pass membrane protein</topology>
    </subcellularLocation>
</comment>
<organism evidence="9 10">
    <name type="scientific">Chitiniphilus purpureus</name>
    <dbReference type="NCBI Taxonomy" id="2981137"/>
    <lineage>
        <taxon>Bacteria</taxon>
        <taxon>Pseudomonadati</taxon>
        <taxon>Pseudomonadota</taxon>
        <taxon>Betaproteobacteria</taxon>
        <taxon>Neisseriales</taxon>
        <taxon>Chitinibacteraceae</taxon>
        <taxon>Chitiniphilus</taxon>
    </lineage>
</organism>
<feature type="transmembrane region" description="Helical" evidence="7">
    <location>
        <begin position="205"/>
        <end position="227"/>
    </location>
</feature>
<evidence type="ECO:0000256" key="4">
    <source>
        <dbReference type="ARBA" id="ARBA00022692"/>
    </source>
</evidence>
<evidence type="ECO:0000259" key="8">
    <source>
        <dbReference type="PROSITE" id="PS50928"/>
    </source>
</evidence>
<evidence type="ECO:0000256" key="2">
    <source>
        <dbReference type="ARBA" id="ARBA00022448"/>
    </source>
</evidence>
<evidence type="ECO:0000256" key="7">
    <source>
        <dbReference type="RuleBase" id="RU363032"/>
    </source>
</evidence>
<dbReference type="InterPro" id="IPR035906">
    <property type="entry name" value="MetI-like_sf"/>
</dbReference>
<dbReference type="PANTHER" id="PTHR43227">
    <property type="entry name" value="BLL4140 PROTEIN"/>
    <property type="match status" value="1"/>
</dbReference>
<dbReference type="InterPro" id="IPR050809">
    <property type="entry name" value="UgpAE/MalFG_permease"/>
</dbReference>
<dbReference type="Gene3D" id="1.10.3720.10">
    <property type="entry name" value="MetI-like"/>
    <property type="match status" value="1"/>
</dbReference>
<dbReference type="InterPro" id="IPR000515">
    <property type="entry name" value="MetI-like"/>
</dbReference>
<keyword evidence="4 7" id="KW-0812">Transmembrane</keyword>
<name>A0ABY6DRJ9_9NEIS</name>
<feature type="transmembrane region" description="Helical" evidence="7">
    <location>
        <begin position="12"/>
        <end position="31"/>
    </location>
</feature>
<evidence type="ECO:0000256" key="1">
    <source>
        <dbReference type="ARBA" id="ARBA00004651"/>
    </source>
</evidence>
<evidence type="ECO:0000256" key="3">
    <source>
        <dbReference type="ARBA" id="ARBA00022475"/>
    </source>
</evidence>
<feature type="domain" description="ABC transmembrane type-1" evidence="8">
    <location>
        <begin position="68"/>
        <end position="281"/>
    </location>
</feature>
<feature type="transmembrane region" description="Helical" evidence="7">
    <location>
        <begin position="247"/>
        <end position="280"/>
    </location>
</feature>
<comment type="similarity">
    <text evidence="7">Belongs to the binding-protein-dependent transport system permease family.</text>
</comment>
<dbReference type="Pfam" id="PF00528">
    <property type="entry name" value="BPD_transp_1"/>
    <property type="match status" value="1"/>
</dbReference>
<keyword evidence="5 7" id="KW-1133">Transmembrane helix</keyword>
<feature type="transmembrane region" description="Helical" evidence="7">
    <location>
        <begin position="156"/>
        <end position="184"/>
    </location>
</feature>
<gene>
    <name evidence="9" type="ORF">N8I74_08290</name>
</gene>
<feature type="transmembrane region" description="Helical" evidence="7">
    <location>
        <begin position="73"/>
        <end position="93"/>
    </location>
</feature>